<reference evidence="2 3" key="1">
    <citation type="submission" date="2018-06" db="EMBL/GenBank/DDBJ databases">
        <title>Genomic Encyclopedia of Type Strains, Phase III (KMG-III): the genomes of soil and plant-associated and newly described type strains.</title>
        <authorList>
            <person name="Whitman W."/>
        </authorList>
    </citation>
    <scope>NUCLEOTIDE SEQUENCE [LARGE SCALE GENOMIC DNA]</scope>
    <source>
        <strain evidence="2 3">JA737</strain>
    </source>
</reference>
<name>A0A318U2F8_9RHOB</name>
<accession>A0A318U2F8</accession>
<dbReference type="Proteomes" id="UP000247727">
    <property type="component" value="Unassembled WGS sequence"/>
</dbReference>
<feature type="region of interest" description="Disordered" evidence="1">
    <location>
        <begin position="28"/>
        <end position="48"/>
    </location>
</feature>
<dbReference type="AlphaFoldDB" id="A0A318U2F8"/>
<evidence type="ECO:0000313" key="2">
    <source>
        <dbReference type="EMBL" id="PYF10618.1"/>
    </source>
</evidence>
<protein>
    <submittedName>
        <fullName evidence="2">Uncharacterized protein</fullName>
    </submittedName>
</protein>
<keyword evidence="3" id="KW-1185">Reference proteome</keyword>
<comment type="caution">
    <text evidence="2">The sequence shown here is derived from an EMBL/GenBank/DDBJ whole genome shotgun (WGS) entry which is preliminary data.</text>
</comment>
<evidence type="ECO:0000256" key="1">
    <source>
        <dbReference type="SAM" id="MobiDB-lite"/>
    </source>
</evidence>
<evidence type="ECO:0000313" key="3">
    <source>
        <dbReference type="Proteomes" id="UP000247727"/>
    </source>
</evidence>
<feature type="compositionally biased region" description="Basic residues" evidence="1">
    <location>
        <begin position="36"/>
        <end position="48"/>
    </location>
</feature>
<proteinExistence type="predicted"/>
<dbReference type="EMBL" id="QJTK01000004">
    <property type="protein sequence ID" value="PYF10618.1"/>
    <property type="molecule type" value="Genomic_DNA"/>
</dbReference>
<sequence>MRPLTLAPILPQPRDAACTGVTAPVPRVLSAPAHGQPRRAKRRLPVSS</sequence>
<organism evidence="2 3">
    <name type="scientific">Rhodobacter viridis</name>
    <dbReference type="NCBI Taxonomy" id="1054202"/>
    <lineage>
        <taxon>Bacteria</taxon>
        <taxon>Pseudomonadati</taxon>
        <taxon>Pseudomonadota</taxon>
        <taxon>Alphaproteobacteria</taxon>
        <taxon>Rhodobacterales</taxon>
        <taxon>Rhodobacter group</taxon>
        <taxon>Rhodobacter</taxon>
    </lineage>
</organism>
<gene>
    <name evidence="2" type="ORF">C8J30_10497</name>
</gene>